<dbReference type="GeneID" id="109486329"/>
<feature type="region of interest" description="Disordered" evidence="14">
    <location>
        <begin position="771"/>
        <end position="797"/>
    </location>
</feature>
<feature type="compositionally biased region" description="Low complexity" evidence="14">
    <location>
        <begin position="594"/>
        <end position="613"/>
    </location>
</feature>
<proteinExistence type="predicted"/>
<accession>A0A6P5AUR9</accession>
<keyword evidence="11 15" id="KW-0472">Membrane</keyword>
<feature type="region of interest" description="Disordered" evidence="14">
    <location>
        <begin position="533"/>
        <end position="613"/>
    </location>
</feature>
<feature type="compositionally biased region" description="Basic and acidic residues" evidence="14">
    <location>
        <begin position="784"/>
        <end position="797"/>
    </location>
</feature>
<keyword evidence="5" id="KW-0808">Transferase</keyword>
<dbReference type="RefSeq" id="XP_019645711.1">
    <property type="nucleotide sequence ID" value="XM_019790152.1"/>
</dbReference>
<dbReference type="InterPro" id="IPR011009">
    <property type="entry name" value="Kinase-like_dom_sf"/>
</dbReference>
<evidence type="ECO:0000256" key="2">
    <source>
        <dbReference type="ARBA" id="ARBA00012513"/>
    </source>
</evidence>
<evidence type="ECO:0000256" key="15">
    <source>
        <dbReference type="SAM" id="Phobius"/>
    </source>
</evidence>
<evidence type="ECO:0000256" key="1">
    <source>
        <dbReference type="ARBA" id="ARBA00004370"/>
    </source>
</evidence>
<keyword evidence="9" id="KW-0067">ATP-binding</keyword>
<gene>
    <name evidence="18" type="primary">LOC109486329</name>
</gene>
<keyword evidence="3" id="KW-0723">Serine/threonine-protein kinase</keyword>
<feature type="region of interest" description="Disordered" evidence="14">
    <location>
        <begin position="673"/>
        <end position="696"/>
    </location>
</feature>
<name>A0A6P5AUR9_BRABE</name>
<dbReference type="GO" id="GO:0004674">
    <property type="term" value="F:protein serine/threonine kinase activity"/>
    <property type="evidence" value="ECO:0007669"/>
    <property type="project" value="UniProtKB-KW"/>
</dbReference>
<evidence type="ECO:0000256" key="6">
    <source>
        <dbReference type="ARBA" id="ARBA00022692"/>
    </source>
</evidence>
<protein>
    <recommendedName>
        <fullName evidence="2">non-specific serine/threonine protein kinase</fullName>
        <ecNumber evidence="2">2.7.11.1</ecNumber>
    </recommendedName>
</protein>
<dbReference type="InterPro" id="IPR001245">
    <property type="entry name" value="Ser-Thr/Tyr_kinase_cat_dom"/>
</dbReference>
<keyword evidence="10 15" id="KW-1133">Transmembrane helix</keyword>
<dbReference type="PROSITE" id="PS00109">
    <property type="entry name" value="PROTEIN_KINASE_TYR"/>
    <property type="match status" value="1"/>
</dbReference>
<reference evidence="18" key="1">
    <citation type="submission" date="2025-08" db="UniProtKB">
        <authorList>
            <consortium name="RefSeq"/>
        </authorList>
    </citation>
    <scope>IDENTIFICATION</scope>
    <source>
        <tissue evidence="18">Gonad</tissue>
    </source>
</reference>
<dbReference type="GO" id="GO:0012505">
    <property type="term" value="C:endomembrane system"/>
    <property type="evidence" value="ECO:0007669"/>
    <property type="project" value="UniProtKB-ARBA"/>
</dbReference>
<dbReference type="AlphaFoldDB" id="A0A6P5AUR9"/>
<dbReference type="FunFam" id="3.30.200.20:FF:000275">
    <property type="entry name" value="Apoptosis associated tyrosine kinase"/>
    <property type="match status" value="1"/>
</dbReference>
<comment type="catalytic activity">
    <reaction evidence="12">
        <text>L-threonyl-[protein] + ATP = O-phospho-L-threonyl-[protein] + ADP + H(+)</text>
        <dbReference type="Rhea" id="RHEA:46608"/>
        <dbReference type="Rhea" id="RHEA-COMP:11060"/>
        <dbReference type="Rhea" id="RHEA-COMP:11605"/>
        <dbReference type="ChEBI" id="CHEBI:15378"/>
        <dbReference type="ChEBI" id="CHEBI:30013"/>
        <dbReference type="ChEBI" id="CHEBI:30616"/>
        <dbReference type="ChEBI" id="CHEBI:61977"/>
        <dbReference type="ChEBI" id="CHEBI:456216"/>
        <dbReference type="EC" id="2.7.11.1"/>
    </reaction>
</comment>
<dbReference type="Proteomes" id="UP000515135">
    <property type="component" value="Unplaced"/>
</dbReference>
<dbReference type="PANTHER" id="PTHR24417:SF7">
    <property type="entry name" value="CHROMATIN MODIFICATION-RELATED PROTEIN EAF1"/>
    <property type="match status" value="1"/>
</dbReference>
<keyword evidence="17" id="KW-1185">Reference proteome</keyword>
<dbReference type="GO" id="GO:0005737">
    <property type="term" value="C:cytoplasm"/>
    <property type="evidence" value="ECO:0007669"/>
    <property type="project" value="UniProtKB-ARBA"/>
</dbReference>
<sequence length="809" mass="89036">MASGAKFIRLGFYGTCVLFSSLSGLSEASALPHQKDVDPAADSGSLLDSEGSVLAAWVSGAVLLSLVILTAVCLCCKDRRFKDLNEDVAEVSGSSMSPMSDMFAPMSSFTNSPVEIEPLPDITVLSHSGPQSPNPPGSVLAPFGSHPVATRGVRRTNFPRSQLNYVAEIGNGWFGKVLAAEASGLMPGEQKSHVIVRQLKTSAGPEEQAVFLQELQPNRELQHPNLLVVLAQCLETMPFLLIMEYCAMGDLKGYLVRQRREAQTLAQKGTLLRMACDMSAGLHFMHQNGFTHGDLALRNCMVGSDLTVKIGDYGLSHERYKVDYALVNQTELVPVRWMAPETARLSGSQVRLLDTTTQANVWSFGVCLWELLELGRQPYSGLSDQDVLVEVITEQTVRLPQPVLDILHADRWYELMQFCWLSAEERPSMGELYSLLSYLRHQKEELDAAEFERKWTTMKPRDTVASLNDSKLALNGSAVSSSPDLVMSHLRGSSHSLNVSVTSQDSRLSGSVASGVVPVDVIVHWPRRSSASSSIVSTGTLTGSDTERTGGPDSNKGSRAESASSDNVFPSVQGTESETSAETSVKPDVTDTGTSEVTNSNVSANNSNSAGPTLLLPALLRPQLQEQHRTPQQQQVQQPHVQQPQAQQPQVQPQVQQQVQPQVQQSQVQQPQVQQPQVQQPHVQQAQHQVQQHKQQQVHQQVQHQIQQQYQQQVQHEVRQGQQQLSQEQHEVTVSKGQQLVTHEKRVSELQKLQSASSTMVSTVVQESFATSTSSSSSTFSFRSEVHKSETSREVKVDKEKQQMFLIRC</sequence>
<dbReference type="GO" id="GO:0016020">
    <property type="term" value="C:membrane"/>
    <property type="evidence" value="ECO:0007669"/>
    <property type="project" value="UniProtKB-SubCell"/>
</dbReference>
<comment type="subcellular location">
    <subcellularLocation>
        <location evidence="1">Membrane</location>
    </subcellularLocation>
</comment>
<evidence type="ECO:0000256" key="12">
    <source>
        <dbReference type="ARBA" id="ARBA00047899"/>
    </source>
</evidence>
<organism evidence="17 18">
    <name type="scientific">Branchiostoma belcheri</name>
    <name type="common">Amphioxus</name>
    <dbReference type="NCBI Taxonomy" id="7741"/>
    <lineage>
        <taxon>Eukaryota</taxon>
        <taxon>Metazoa</taxon>
        <taxon>Chordata</taxon>
        <taxon>Cephalochordata</taxon>
        <taxon>Leptocardii</taxon>
        <taxon>Amphioxiformes</taxon>
        <taxon>Branchiostomatidae</taxon>
        <taxon>Branchiostoma</taxon>
    </lineage>
</organism>
<dbReference type="SUPFAM" id="SSF56112">
    <property type="entry name" value="Protein kinase-like (PK-like)"/>
    <property type="match status" value="1"/>
</dbReference>
<evidence type="ECO:0000256" key="4">
    <source>
        <dbReference type="ARBA" id="ARBA00022553"/>
    </source>
</evidence>
<dbReference type="EC" id="2.7.11.1" evidence="2"/>
<dbReference type="PROSITE" id="PS50011">
    <property type="entry name" value="PROTEIN_KINASE_DOM"/>
    <property type="match status" value="1"/>
</dbReference>
<dbReference type="Gene3D" id="3.30.200.20">
    <property type="entry name" value="Phosphorylase Kinase, domain 1"/>
    <property type="match status" value="1"/>
</dbReference>
<keyword evidence="4" id="KW-0597">Phosphoprotein</keyword>
<dbReference type="OrthoDB" id="5973359at2759"/>
<comment type="catalytic activity">
    <reaction evidence="13">
        <text>L-seryl-[protein] + ATP = O-phospho-L-seryl-[protein] + ADP + H(+)</text>
        <dbReference type="Rhea" id="RHEA:17989"/>
        <dbReference type="Rhea" id="RHEA-COMP:9863"/>
        <dbReference type="Rhea" id="RHEA-COMP:11604"/>
        <dbReference type="ChEBI" id="CHEBI:15378"/>
        <dbReference type="ChEBI" id="CHEBI:29999"/>
        <dbReference type="ChEBI" id="CHEBI:30616"/>
        <dbReference type="ChEBI" id="CHEBI:83421"/>
        <dbReference type="ChEBI" id="CHEBI:456216"/>
        <dbReference type="EC" id="2.7.11.1"/>
    </reaction>
</comment>
<evidence type="ECO:0000313" key="18">
    <source>
        <dbReference type="RefSeq" id="XP_019645711.1"/>
    </source>
</evidence>
<evidence type="ECO:0000256" key="13">
    <source>
        <dbReference type="ARBA" id="ARBA00048679"/>
    </source>
</evidence>
<evidence type="ECO:0000256" key="11">
    <source>
        <dbReference type="ARBA" id="ARBA00023136"/>
    </source>
</evidence>
<feature type="compositionally biased region" description="Low complexity" evidence="14">
    <location>
        <begin position="771"/>
        <end position="783"/>
    </location>
</feature>
<dbReference type="PANTHER" id="PTHR24417">
    <property type="entry name" value="SERINE/THREONINE-PROTEIN KINASE LMTK1"/>
    <property type="match status" value="1"/>
</dbReference>
<dbReference type="Gene3D" id="1.10.510.10">
    <property type="entry name" value="Transferase(Phosphotransferase) domain 1"/>
    <property type="match status" value="1"/>
</dbReference>
<evidence type="ECO:0000256" key="9">
    <source>
        <dbReference type="ARBA" id="ARBA00022840"/>
    </source>
</evidence>
<evidence type="ECO:0000256" key="3">
    <source>
        <dbReference type="ARBA" id="ARBA00022527"/>
    </source>
</evidence>
<dbReference type="Pfam" id="PF07714">
    <property type="entry name" value="PK_Tyr_Ser-Thr"/>
    <property type="match status" value="1"/>
</dbReference>
<evidence type="ECO:0000313" key="17">
    <source>
        <dbReference type="Proteomes" id="UP000515135"/>
    </source>
</evidence>
<dbReference type="KEGG" id="bbel:109486329"/>
<evidence type="ECO:0000256" key="14">
    <source>
        <dbReference type="SAM" id="MobiDB-lite"/>
    </source>
</evidence>
<keyword evidence="7" id="KW-0547">Nucleotide-binding</keyword>
<evidence type="ECO:0000256" key="5">
    <source>
        <dbReference type="ARBA" id="ARBA00022679"/>
    </source>
</evidence>
<dbReference type="GO" id="GO:0005524">
    <property type="term" value="F:ATP binding"/>
    <property type="evidence" value="ECO:0007669"/>
    <property type="project" value="UniProtKB-KW"/>
</dbReference>
<dbReference type="InterPro" id="IPR008266">
    <property type="entry name" value="Tyr_kinase_AS"/>
</dbReference>
<evidence type="ECO:0000256" key="7">
    <source>
        <dbReference type="ARBA" id="ARBA00022741"/>
    </source>
</evidence>
<feature type="domain" description="Protein kinase" evidence="16">
    <location>
        <begin position="163"/>
        <end position="439"/>
    </location>
</feature>
<dbReference type="InterPro" id="IPR000719">
    <property type="entry name" value="Prot_kinase_dom"/>
</dbReference>
<dbReference type="PRINTS" id="PR00109">
    <property type="entry name" value="TYRKINASE"/>
</dbReference>
<feature type="transmembrane region" description="Helical" evidence="15">
    <location>
        <begin position="54"/>
        <end position="76"/>
    </location>
</feature>
<feature type="region of interest" description="Disordered" evidence="14">
    <location>
        <begin position="625"/>
        <end position="654"/>
    </location>
</feature>
<evidence type="ECO:0000259" key="16">
    <source>
        <dbReference type="PROSITE" id="PS50011"/>
    </source>
</evidence>
<keyword evidence="8" id="KW-0418">Kinase</keyword>
<evidence type="ECO:0000256" key="8">
    <source>
        <dbReference type="ARBA" id="ARBA00022777"/>
    </source>
</evidence>
<evidence type="ECO:0000256" key="10">
    <source>
        <dbReference type="ARBA" id="ARBA00022989"/>
    </source>
</evidence>
<keyword evidence="6 15" id="KW-0812">Transmembrane</keyword>
<feature type="compositionally biased region" description="Polar residues" evidence="14">
    <location>
        <begin position="555"/>
        <end position="583"/>
    </location>
</feature>